<keyword evidence="2 7" id="KW-0645">Protease</keyword>
<dbReference type="GO" id="GO:0007155">
    <property type="term" value="P:cell adhesion"/>
    <property type="evidence" value="ECO:0007669"/>
    <property type="project" value="InterPro"/>
</dbReference>
<organism evidence="9 10">
    <name type="scientific">Trypanosoma theileri</name>
    <dbReference type="NCBI Taxonomy" id="67003"/>
    <lineage>
        <taxon>Eukaryota</taxon>
        <taxon>Discoba</taxon>
        <taxon>Euglenozoa</taxon>
        <taxon>Kinetoplastea</taxon>
        <taxon>Metakinetoplastina</taxon>
        <taxon>Trypanosomatida</taxon>
        <taxon>Trypanosomatidae</taxon>
        <taxon>Trypanosoma</taxon>
    </lineage>
</organism>
<dbReference type="AlphaFoldDB" id="A0A1X0NH76"/>
<proteinExistence type="inferred from homology"/>
<feature type="compositionally biased region" description="Basic and acidic residues" evidence="8">
    <location>
        <begin position="298"/>
        <end position="320"/>
    </location>
</feature>
<keyword evidence="10" id="KW-1185">Reference proteome</keyword>
<evidence type="ECO:0000313" key="9">
    <source>
        <dbReference type="EMBL" id="ORC83440.1"/>
    </source>
</evidence>
<dbReference type="GO" id="GO:0046872">
    <property type="term" value="F:metal ion binding"/>
    <property type="evidence" value="ECO:0007669"/>
    <property type="project" value="UniProtKB-KW"/>
</dbReference>
<feature type="non-terminal residue" evidence="9">
    <location>
        <position position="1"/>
    </location>
</feature>
<feature type="compositionally biased region" description="Basic and acidic residues" evidence="8">
    <location>
        <begin position="263"/>
        <end position="276"/>
    </location>
</feature>
<dbReference type="GO" id="GO:0004222">
    <property type="term" value="F:metalloendopeptidase activity"/>
    <property type="evidence" value="ECO:0007669"/>
    <property type="project" value="UniProtKB-UniRule"/>
</dbReference>
<protein>
    <recommendedName>
        <fullName evidence="7">Leishmanolysin-like peptidase</fullName>
        <ecNumber evidence="7">3.4.24.-</ecNumber>
    </recommendedName>
</protein>
<comment type="cofactor">
    <cofactor evidence="7">
        <name>Zn(2+)</name>
        <dbReference type="ChEBI" id="CHEBI:29105"/>
    </cofactor>
    <text evidence="7">Binds 1 zinc ion per subunit.</text>
</comment>
<dbReference type="Pfam" id="PF01457">
    <property type="entry name" value="Peptidase_M8"/>
    <property type="match status" value="1"/>
</dbReference>
<evidence type="ECO:0000256" key="4">
    <source>
        <dbReference type="ARBA" id="ARBA00022801"/>
    </source>
</evidence>
<dbReference type="GO" id="GO:0016020">
    <property type="term" value="C:membrane"/>
    <property type="evidence" value="ECO:0007669"/>
    <property type="project" value="InterPro"/>
</dbReference>
<evidence type="ECO:0000256" key="6">
    <source>
        <dbReference type="ARBA" id="ARBA00023049"/>
    </source>
</evidence>
<keyword evidence="3 7" id="KW-0479">Metal-binding</keyword>
<evidence type="ECO:0000256" key="1">
    <source>
        <dbReference type="ARBA" id="ARBA00005860"/>
    </source>
</evidence>
<comment type="similarity">
    <text evidence="1 7">Belongs to the peptidase M8 family.</text>
</comment>
<feature type="compositionally biased region" description="Polar residues" evidence="8">
    <location>
        <begin position="349"/>
        <end position="387"/>
    </location>
</feature>
<feature type="region of interest" description="Disordered" evidence="8">
    <location>
        <begin position="155"/>
        <end position="206"/>
    </location>
</feature>
<evidence type="ECO:0000256" key="3">
    <source>
        <dbReference type="ARBA" id="ARBA00022723"/>
    </source>
</evidence>
<dbReference type="RefSeq" id="XP_028877506.1">
    <property type="nucleotide sequence ID" value="XM_029031192.1"/>
</dbReference>
<evidence type="ECO:0000313" key="10">
    <source>
        <dbReference type="Proteomes" id="UP000192257"/>
    </source>
</evidence>
<dbReference type="InterPro" id="IPR001577">
    <property type="entry name" value="Peptidase_M8"/>
</dbReference>
<dbReference type="VEuPathDB" id="TriTrypDB:TM35_000701040"/>
<dbReference type="SUPFAM" id="SSF55486">
    <property type="entry name" value="Metalloproteases ('zincins'), catalytic domain"/>
    <property type="match status" value="1"/>
</dbReference>
<dbReference type="EC" id="3.4.24.-" evidence="7"/>
<dbReference type="Gene3D" id="2.30.34.10">
    <property type="entry name" value="Leishmanolysin domain 4"/>
    <property type="match status" value="1"/>
</dbReference>
<sequence length="472" mass="50738">GIEAAKKYSPVYLQFSPETDTTDSKNDLTDGYPIIKPIHMTSCENGNVEYMPGSVVGNMSRCLKGKDLELKEENEYGLTVRGICAYVNCEDGKVKVKYSGTDNWHVCNNDNSVITPEGGSAFRGGSILCPKYAEVCTELNSTIDFRITYDEDEKRLMEEEDKQEAEEEKQRIMAQEESEGEALQQKNEQEEAKSREGKLASQTQPQPSIPALAVGQRGLAVAGNANGASHVPTTPSNAGNQRGSPIGVSEKEVVQPSSAASEQHIERREKQAHESKTNNNGDHSQRQPSISAPNVPSDTKRPEMEKNSSEPAKAQDKEVSISEISKPAASESVVVSGHTPSVEEDHNNTTENIEQVQGISTQSPSQNGNDEGINTTVDTTHSPNRPATDNEKEETIVNTDNNTTNTTTSSIPENVNASVAPATLTGPNKTQMGQVINQATAIVIAGADSSIATSYQIPLLLIVSALVALASP</sequence>
<gene>
    <name evidence="9" type="ORF">TM35_000701040</name>
</gene>
<name>A0A1X0NH76_9TRYP</name>
<keyword evidence="5 7" id="KW-0862">Zinc</keyword>
<dbReference type="Proteomes" id="UP000192257">
    <property type="component" value="Unassembled WGS sequence"/>
</dbReference>
<dbReference type="EMBL" id="NBCO01000070">
    <property type="protein sequence ID" value="ORC83440.1"/>
    <property type="molecule type" value="Genomic_DNA"/>
</dbReference>
<evidence type="ECO:0000256" key="5">
    <source>
        <dbReference type="ARBA" id="ARBA00022833"/>
    </source>
</evidence>
<feature type="compositionally biased region" description="Polar residues" evidence="8">
    <location>
        <begin position="231"/>
        <end position="243"/>
    </location>
</feature>
<feature type="compositionally biased region" description="Polar residues" evidence="8">
    <location>
        <begin position="277"/>
        <end position="297"/>
    </location>
</feature>
<reference evidence="9 10" key="1">
    <citation type="submission" date="2017-03" db="EMBL/GenBank/DDBJ databases">
        <title>An alternative strategy for trypanosome survival in the mammalian bloodstream revealed through genome and transcriptome analysis of the ubiquitous bovine parasite Trypanosoma (Megatrypanum) theileri.</title>
        <authorList>
            <person name="Kelly S."/>
            <person name="Ivens A."/>
            <person name="Mott A."/>
            <person name="O'Neill E."/>
            <person name="Emms D."/>
            <person name="Macleod O."/>
            <person name="Voorheis P."/>
            <person name="Matthews J."/>
            <person name="Matthews K."/>
            <person name="Carrington M."/>
        </authorList>
    </citation>
    <scope>NUCLEOTIDE SEQUENCE [LARGE SCALE GENOMIC DNA]</scope>
    <source>
        <strain evidence="9">Edinburgh</strain>
    </source>
</reference>
<feature type="compositionally biased region" description="Basic and acidic residues" evidence="8">
    <location>
        <begin position="187"/>
        <end position="198"/>
    </location>
</feature>
<keyword evidence="4 7" id="KW-0378">Hydrolase</keyword>
<accession>A0A1X0NH76</accession>
<evidence type="ECO:0000256" key="2">
    <source>
        <dbReference type="ARBA" id="ARBA00022670"/>
    </source>
</evidence>
<dbReference type="GeneID" id="39990972"/>
<dbReference type="GO" id="GO:0006508">
    <property type="term" value="P:proteolysis"/>
    <property type="evidence" value="ECO:0007669"/>
    <property type="project" value="UniProtKB-KW"/>
</dbReference>
<evidence type="ECO:0000256" key="7">
    <source>
        <dbReference type="RuleBase" id="RU366077"/>
    </source>
</evidence>
<feature type="compositionally biased region" description="Acidic residues" evidence="8">
    <location>
        <begin position="158"/>
        <end position="167"/>
    </location>
</feature>
<evidence type="ECO:0000256" key="8">
    <source>
        <dbReference type="SAM" id="MobiDB-lite"/>
    </source>
</evidence>
<feature type="region of interest" description="Disordered" evidence="8">
    <location>
        <begin position="223"/>
        <end position="393"/>
    </location>
</feature>
<dbReference type="OrthoDB" id="527990at2759"/>
<comment type="caution">
    <text evidence="9">The sequence shown here is derived from an EMBL/GenBank/DDBJ whole genome shotgun (WGS) entry which is preliminary data.</text>
</comment>
<keyword evidence="6 7" id="KW-0482">Metalloprotease</keyword>